<organism evidence="8 9">
    <name type="scientific">Macrococcus epidermidis</name>
    <dbReference type="NCBI Taxonomy" id="1902580"/>
    <lineage>
        <taxon>Bacteria</taxon>
        <taxon>Bacillati</taxon>
        <taxon>Bacillota</taxon>
        <taxon>Bacilli</taxon>
        <taxon>Bacillales</taxon>
        <taxon>Staphylococcaceae</taxon>
        <taxon>Macrococcus</taxon>
    </lineage>
</organism>
<feature type="transmembrane region" description="Helical" evidence="7">
    <location>
        <begin position="332"/>
        <end position="350"/>
    </location>
</feature>
<dbReference type="EMBL" id="PZJH01000010">
    <property type="protein sequence ID" value="RAK43693.1"/>
    <property type="molecule type" value="Genomic_DNA"/>
</dbReference>
<gene>
    <name evidence="8" type="ORF">BHU61_12380</name>
</gene>
<dbReference type="InterPro" id="IPR036259">
    <property type="entry name" value="MFS_trans_sf"/>
</dbReference>
<dbReference type="PANTHER" id="PTHR23513:SF6">
    <property type="entry name" value="MAJOR FACILITATOR SUPERFAMILY ASSOCIATED DOMAIN-CONTAINING PROTEIN"/>
    <property type="match status" value="1"/>
</dbReference>
<feature type="transmembrane region" description="Helical" evidence="7">
    <location>
        <begin position="12"/>
        <end position="30"/>
    </location>
</feature>
<evidence type="ECO:0000256" key="7">
    <source>
        <dbReference type="SAM" id="Phobius"/>
    </source>
</evidence>
<dbReference type="AlphaFoldDB" id="A0A327ZMP6"/>
<evidence type="ECO:0000313" key="9">
    <source>
        <dbReference type="Proteomes" id="UP000249808"/>
    </source>
</evidence>
<protein>
    <recommendedName>
        <fullName evidence="10">MFS transporter</fullName>
    </recommendedName>
</protein>
<dbReference type="RefSeq" id="WP_111717320.1">
    <property type="nucleotide sequence ID" value="NZ_JBHSSR010000010.1"/>
</dbReference>
<dbReference type="InterPro" id="IPR010290">
    <property type="entry name" value="TM_effector"/>
</dbReference>
<reference evidence="8 9" key="1">
    <citation type="journal article" date="2018" name="Front. Microbiol.">
        <title>Description and Comparative Genomics of Macrococcus caseolyticus subsp. hominis subsp. nov., Macrococcus goetzii sp. nov., Macrococcus epidermidis sp. nov., and Macrococcus bohemicus sp. nov., Novel Macrococci From Human Clinical Material With Virulence Potential and Suspected Uptake of Foreign DNA by Natural Transformation.</title>
        <authorList>
            <person name="Maslanova I."/>
            <person name="Wertheimer Z."/>
            <person name="Sedlacek I."/>
            <person name="Svec P."/>
            <person name="Indrakova A."/>
            <person name="Kovarovic V."/>
            <person name="Schumann P."/>
            <person name="Sproer C."/>
            <person name="Kralova S."/>
            <person name="Sedo O."/>
            <person name="Kristofova L."/>
            <person name="Vrbovska V."/>
            <person name="Fuzik T."/>
            <person name="Petras P."/>
            <person name="Zdrahal Z."/>
            <person name="Ruzickova V."/>
            <person name="Doskar J."/>
            <person name="Pantucek R."/>
        </authorList>
    </citation>
    <scope>NUCLEOTIDE SEQUENCE [LARGE SCALE GENOMIC DNA]</scope>
    <source>
        <strain evidence="8 9">01/688</strain>
    </source>
</reference>
<dbReference type="Proteomes" id="UP000249808">
    <property type="component" value="Unassembled WGS sequence"/>
</dbReference>
<keyword evidence="2" id="KW-0813">Transport</keyword>
<proteinExistence type="predicted"/>
<feature type="transmembrane region" description="Helical" evidence="7">
    <location>
        <begin position="161"/>
        <end position="178"/>
    </location>
</feature>
<evidence type="ECO:0000256" key="1">
    <source>
        <dbReference type="ARBA" id="ARBA00004651"/>
    </source>
</evidence>
<evidence type="ECO:0000256" key="5">
    <source>
        <dbReference type="ARBA" id="ARBA00022989"/>
    </source>
</evidence>
<dbReference type="SUPFAM" id="SSF103473">
    <property type="entry name" value="MFS general substrate transporter"/>
    <property type="match status" value="1"/>
</dbReference>
<feature type="transmembrane region" description="Helical" evidence="7">
    <location>
        <begin position="36"/>
        <end position="56"/>
    </location>
</feature>
<keyword evidence="6 7" id="KW-0472">Membrane</keyword>
<evidence type="ECO:0000256" key="3">
    <source>
        <dbReference type="ARBA" id="ARBA00022475"/>
    </source>
</evidence>
<feature type="transmembrane region" description="Helical" evidence="7">
    <location>
        <begin position="274"/>
        <end position="293"/>
    </location>
</feature>
<accession>A0A327ZMP6</accession>
<feature type="transmembrane region" description="Helical" evidence="7">
    <location>
        <begin position="299"/>
        <end position="320"/>
    </location>
</feature>
<name>A0A327ZMP6_9STAP</name>
<keyword evidence="9" id="KW-1185">Reference proteome</keyword>
<dbReference type="GO" id="GO:0005886">
    <property type="term" value="C:plasma membrane"/>
    <property type="evidence" value="ECO:0007669"/>
    <property type="project" value="UniProtKB-SubCell"/>
</dbReference>
<feature type="transmembrane region" description="Helical" evidence="7">
    <location>
        <begin position="244"/>
        <end position="262"/>
    </location>
</feature>
<sequence>MSNKNYLLTGRLISALGDSIYSVAIMWYIFDVTKDAFITSVTSAIIFTPGILSAFAGPVIDHFNRKKMMLIAQIMQLLIMIFIAVMFYLNLMPISVLLFSLFILGLIEVVEGNAESALSPLVMKEDELIGYNSFVSTGSTIIGVIAKLITVWLVMKAGIESVYFLNAATFFLAVLFFSKIKYSHIDNGVFNTEIYRTSITDGWKYFVGNKLFLFTLPAMIANFTGSMTNAILPAFTYSRGGDYAYGYYLTASVVFALIGSLITPKFKDVDINKILMISPLISGVCMVLTAIVPNYYASIFFYGLITLPIMVLNISMFTYIQKMVDNKVLARVGTIMSALCMVAMPVGSLLGGVVAKQFGVDVPIYISGIGFMSLTAVFLLLQRKGGKIDIQKTV</sequence>
<comment type="caution">
    <text evidence="8">The sequence shown here is derived from an EMBL/GenBank/DDBJ whole genome shotgun (WGS) entry which is preliminary data.</text>
</comment>
<evidence type="ECO:0000256" key="4">
    <source>
        <dbReference type="ARBA" id="ARBA00022692"/>
    </source>
</evidence>
<feature type="transmembrane region" description="Helical" evidence="7">
    <location>
        <begin position="362"/>
        <end position="381"/>
    </location>
</feature>
<feature type="transmembrane region" description="Helical" evidence="7">
    <location>
        <begin position="131"/>
        <end position="155"/>
    </location>
</feature>
<evidence type="ECO:0000256" key="6">
    <source>
        <dbReference type="ARBA" id="ARBA00023136"/>
    </source>
</evidence>
<keyword evidence="4 7" id="KW-0812">Transmembrane</keyword>
<evidence type="ECO:0000256" key="2">
    <source>
        <dbReference type="ARBA" id="ARBA00022448"/>
    </source>
</evidence>
<evidence type="ECO:0000313" key="8">
    <source>
        <dbReference type="EMBL" id="RAK43693.1"/>
    </source>
</evidence>
<keyword evidence="3" id="KW-1003">Cell membrane</keyword>
<comment type="subcellular location">
    <subcellularLocation>
        <location evidence="1">Cell membrane</location>
        <topology evidence="1">Multi-pass membrane protein</topology>
    </subcellularLocation>
</comment>
<dbReference type="CDD" id="cd06173">
    <property type="entry name" value="MFS_MefA_like"/>
    <property type="match status" value="1"/>
</dbReference>
<feature type="transmembrane region" description="Helical" evidence="7">
    <location>
        <begin position="94"/>
        <end position="110"/>
    </location>
</feature>
<dbReference type="Pfam" id="PF05977">
    <property type="entry name" value="MFS_3"/>
    <property type="match status" value="1"/>
</dbReference>
<evidence type="ECO:0008006" key="10">
    <source>
        <dbReference type="Google" id="ProtNLM"/>
    </source>
</evidence>
<feature type="transmembrane region" description="Helical" evidence="7">
    <location>
        <begin position="68"/>
        <end position="88"/>
    </location>
</feature>
<keyword evidence="5 7" id="KW-1133">Transmembrane helix</keyword>
<feature type="transmembrane region" description="Helical" evidence="7">
    <location>
        <begin position="211"/>
        <end position="232"/>
    </location>
</feature>
<dbReference type="Gene3D" id="1.20.1250.20">
    <property type="entry name" value="MFS general substrate transporter like domains"/>
    <property type="match status" value="1"/>
</dbReference>
<dbReference type="PANTHER" id="PTHR23513">
    <property type="entry name" value="INTEGRAL MEMBRANE EFFLUX PROTEIN-RELATED"/>
    <property type="match status" value="1"/>
</dbReference>